<dbReference type="InterPro" id="IPR005561">
    <property type="entry name" value="ANTAR"/>
</dbReference>
<dbReference type="SMART" id="SM01012">
    <property type="entry name" value="ANTAR"/>
    <property type="match status" value="1"/>
</dbReference>
<accession>A0A4V1ZH59</accession>
<dbReference type="GO" id="GO:0016301">
    <property type="term" value="F:kinase activity"/>
    <property type="evidence" value="ECO:0007669"/>
    <property type="project" value="UniProtKB-KW"/>
</dbReference>
<dbReference type="SUPFAM" id="SSF55781">
    <property type="entry name" value="GAF domain-like"/>
    <property type="match status" value="1"/>
</dbReference>
<feature type="domain" description="ANTAR" evidence="5">
    <location>
        <begin position="177"/>
        <end position="238"/>
    </location>
</feature>
<keyword evidence="4" id="KW-0804">Transcription</keyword>
<keyword evidence="1" id="KW-0808">Transferase</keyword>
<dbReference type="SUPFAM" id="SSF52172">
    <property type="entry name" value="CheY-like"/>
    <property type="match status" value="1"/>
</dbReference>
<dbReference type="InterPro" id="IPR029016">
    <property type="entry name" value="GAF-like_dom_sf"/>
</dbReference>
<dbReference type="InterPro" id="IPR012074">
    <property type="entry name" value="GAF_ANTAR"/>
</dbReference>
<evidence type="ECO:0000313" key="6">
    <source>
        <dbReference type="EMBL" id="RYV50904.1"/>
    </source>
</evidence>
<dbReference type="InterPro" id="IPR036388">
    <property type="entry name" value="WH-like_DNA-bd_sf"/>
</dbReference>
<dbReference type="Pfam" id="PF03861">
    <property type="entry name" value="ANTAR"/>
    <property type="match status" value="1"/>
</dbReference>
<dbReference type="Pfam" id="PF13185">
    <property type="entry name" value="GAF_2"/>
    <property type="match status" value="1"/>
</dbReference>
<dbReference type="GO" id="GO:0003723">
    <property type="term" value="F:RNA binding"/>
    <property type="evidence" value="ECO:0007669"/>
    <property type="project" value="InterPro"/>
</dbReference>
<keyword evidence="2" id="KW-0418">Kinase</keyword>
<dbReference type="PROSITE" id="PS50921">
    <property type="entry name" value="ANTAR"/>
    <property type="match status" value="1"/>
</dbReference>
<sequence>MSDHDQTAVFSERRRHPPSELHDALLTGTDVPGFLEHLVQLAVATLGEGVPGGVSGAVTVMRDERRATLASTDELARLCDEALFAERDNTATGAIQAGTVVVIDDLAADERLRRFRTRALSLGVRSAMFLPLDGGPDAVGALNLYSLQAHAFGAAKQAAARYFAADASRALALAVRHEHDREITEQLRAALDSRTTIDQGIGIIMGQNRCDADAAFAILRAASQHRNVKLRLVSAEIITAVSNKAPVPGRSFNG</sequence>
<dbReference type="EMBL" id="SDWW01000024">
    <property type="protein sequence ID" value="RYV50904.1"/>
    <property type="molecule type" value="Genomic_DNA"/>
</dbReference>
<evidence type="ECO:0000259" key="5">
    <source>
        <dbReference type="PROSITE" id="PS50921"/>
    </source>
</evidence>
<name>A0A4V1ZH59_9MICO</name>
<evidence type="ECO:0000256" key="2">
    <source>
        <dbReference type="ARBA" id="ARBA00022777"/>
    </source>
</evidence>
<organism evidence="6 7">
    <name type="scientific">Pengzhenrongella frigida</name>
    <dbReference type="NCBI Taxonomy" id="1259133"/>
    <lineage>
        <taxon>Bacteria</taxon>
        <taxon>Bacillati</taxon>
        <taxon>Actinomycetota</taxon>
        <taxon>Actinomycetes</taxon>
        <taxon>Micrococcales</taxon>
        <taxon>Pengzhenrongella</taxon>
    </lineage>
</organism>
<dbReference type="Proteomes" id="UP000293764">
    <property type="component" value="Unassembled WGS sequence"/>
</dbReference>
<dbReference type="PIRSF" id="PIRSF036625">
    <property type="entry name" value="GAF_ANTAR"/>
    <property type="match status" value="1"/>
</dbReference>
<dbReference type="OrthoDB" id="3688893at2"/>
<gene>
    <name evidence="6" type="ORF">EUA98_10970</name>
</gene>
<dbReference type="RefSeq" id="WP_130102726.1">
    <property type="nucleotide sequence ID" value="NZ_SDWW01000024.1"/>
</dbReference>
<evidence type="ECO:0000256" key="4">
    <source>
        <dbReference type="ARBA" id="ARBA00023163"/>
    </source>
</evidence>
<dbReference type="InterPro" id="IPR011006">
    <property type="entry name" value="CheY-like_superfamily"/>
</dbReference>
<evidence type="ECO:0000313" key="7">
    <source>
        <dbReference type="Proteomes" id="UP000293764"/>
    </source>
</evidence>
<evidence type="ECO:0000256" key="3">
    <source>
        <dbReference type="ARBA" id="ARBA00023015"/>
    </source>
</evidence>
<dbReference type="InterPro" id="IPR003018">
    <property type="entry name" value="GAF"/>
</dbReference>
<comment type="caution">
    <text evidence="6">The sequence shown here is derived from an EMBL/GenBank/DDBJ whole genome shotgun (WGS) entry which is preliminary data.</text>
</comment>
<evidence type="ECO:0000256" key="1">
    <source>
        <dbReference type="ARBA" id="ARBA00022679"/>
    </source>
</evidence>
<keyword evidence="7" id="KW-1185">Reference proteome</keyword>
<dbReference type="AlphaFoldDB" id="A0A4V1ZH59"/>
<proteinExistence type="predicted"/>
<reference evidence="6 7" key="1">
    <citation type="submission" date="2019-01" db="EMBL/GenBank/DDBJ databases">
        <title>Novel species of Cellulomonas.</title>
        <authorList>
            <person name="Liu Q."/>
            <person name="Xin Y.-H."/>
        </authorList>
    </citation>
    <scope>NUCLEOTIDE SEQUENCE [LARGE SCALE GENOMIC DNA]</scope>
    <source>
        <strain evidence="6 7">HLT2-17</strain>
    </source>
</reference>
<keyword evidence="3" id="KW-0805">Transcription regulation</keyword>
<dbReference type="Gene3D" id="3.30.450.40">
    <property type="match status" value="1"/>
</dbReference>
<dbReference type="Gene3D" id="1.10.10.10">
    <property type="entry name" value="Winged helix-like DNA-binding domain superfamily/Winged helix DNA-binding domain"/>
    <property type="match status" value="1"/>
</dbReference>
<protein>
    <submittedName>
        <fullName evidence="6">ANTAR domain-containing protein</fullName>
    </submittedName>
</protein>